<name>A0A0B7ALB5_9EUPU</name>
<organism evidence="1">
    <name type="scientific">Arion vulgaris</name>
    <dbReference type="NCBI Taxonomy" id="1028688"/>
    <lineage>
        <taxon>Eukaryota</taxon>
        <taxon>Metazoa</taxon>
        <taxon>Spiralia</taxon>
        <taxon>Lophotrochozoa</taxon>
        <taxon>Mollusca</taxon>
        <taxon>Gastropoda</taxon>
        <taxon>Heterobranchia</taxon>
        <taxon>Euthyneura</taxon>
        <taxon>Panpulmonata</taxon>
        <taxon>Eupulmonata</taxon>
        <taxon>Stylommatophora</taxon>
        <taxon>Helicina</taxon>
        <taxon>Arionoidea</taxon>
        <taxon>Arionidae</taxon>
        <taxon>Arion</taxon>
    </lineage>
</organism>
<dbReference type="GO" id="GO:0007098">
    <property type="term" value="P:centrosome cycle"/>
    <property type="evidence" value="ECO:0007669"/>
    <property type="project" value="TreeGrafter"/>
</dbReference>
<gene>
    <name evidence="1" type="primary">ORF122674</name>
</gene>
<dbReference type="InterPro" id="IPR029131">
    <property type="entry name" value="HAUS5"/>
</dbReference>
<sequence length="169" mass="19272">MEKLHKSLMTWATEEMRFQTTAYSSSSFTRLPLESDFEQLCQRPLDDVWKYVVKHVRSKQTVKEIKGNIELNRKLGGQKSSSDQQKLIATSAGENKLQQEKAALARELASCVSDVNHLLKEIKHITNEVMDAELAYQSVGQRVQDLQKKESILEVVNKCAEEKVAKYSV</sequence>
<dbReference type="PANTHER" id="PTHR28588">
    <property type="entry name" value="HAUS AUGMIN-LIKE COMPLEX SUBUNIT 5"/>
    <property type="match status" value="1"/>
</dbReference>
<dbReference type="GO" id="GO:0051225">
    <property type="term" value="P:spindle assembly"/>
    <property type="evidence" value="ECO:0007669"/>
    <property type="project" value="InterPro"/>
</dbReference>
<reference evidence="1" key="1">
    <citation type="submission" date="2014-12" db="EMBL/GenBank/DDBJ databases">
        <title>Insight into the proteome of Arion vulgaris.</title>
        <authorList>
            <person name="Aradska J."/>
            <person name="Bulat T."/>
            <person name="Smidak R."/>
            <person name="Sarate P."/>
            <person name="Gangsoo J."/>
            <person name="Sialana F."/>
            <person name="Bilban M."/>
            <person name="Lubec G."/>
        </authorList>
    </citation>
    <scope>NUCLEOTIDE SEQUENCE</scope>
    <source>
        <tissue evidence="1">Skin</tissue>
    </source>
</reference>
<proteinExistence type="predicted"/>
<evidence type="ECO:0000313" key="1">
    <source>
        <dbReference type="EMBL" id="CEK80781.1"/>
    </source>
</evidence>
<dbReference type="Pfam" id="PF14817">
    <property type="entry name" value="HAUS5"/>
    <property type="match status" value="1"/>
</dbReference>
<dbReference type="GO" id="GO:0005813">
    <property type="term" value="C:centrosome"/>
    <property type="evidence" value="ECO:0007669"/>
    <property type="project" value="TreeGrafter"/>
</dbReference>
<accession>A0A0B7ALB5</accession>
<dbReference type="GO" id="GO:0070652">
    <property type="term" value="C:HAUS complex"/>
    <property type="evidence" value="ECO:0007669"/>
    <property type="project" value="InterPro"/>
</dbReference>
<dbReference type="PANTHER" id="PTHR28588:SF1">
    <property type="entry name" value="HAUS AUGMIN-LIKE COMPLEX SUBUNIT 5"/>
    <property type="match status" value="1"/>
</dbReference>
<dbReference type="EMBL" id="HACG01033916">
    <property type="protein sequence ID" value="CEK80781.1"/>
    <property type="molecule type" value="Transcribed_RNA"/>
</dbReference>
<dbReference type="AlphaFoldDB" id="A0A0B7ALB5"/>
<protein>
    <submittedName>
        <fullName evidence="1">Uncharacterized protein</fullName>
    </submittedName>
</protein>